<evidence type="ECO:0000313" key="2">
    <source>
        <dbReference type="EMBL" id="CEM02170.1"/>
    </source>
</evidence>
<accession>A0A0G4EV79</accession>
<reference evidence="2 3" key="1">
    <citation type="submission" date="2014-11" db="EMBL/GenBank/DDBJ databases">
        <authorList>
            <person name="Zhu J."/>
            <person name="Qi W."/>
            <person name="Song R."/>
        </authorList>
    </citation>
    <scope>NUCLEOTIDE SEQUENCE [LARGE SCALE GENOMIC DNA]</scope>
</reference>
<proteinExistence type="predicted"/>
<dbReference type="Proteomes" id="UP000041254">
    <property type="component" value="Unassembled WGS sequence"/>
</dbReference>
<dbReference type="AlphaFoldDB" id="A0A0G4EV79"/>
<dbReference type="InParanoid" id="A0A0G4EV79"/>
<feature type="non-terminal residue" evidence="2">
    <location>
        <position position="45"/>
    </location>
</feature>
<feature type="region of interest" description="Disordered" evidence="1">
    <location>
        <begin position="1"/>
        <end position="23"/>
    </location>
</feature>
<organism evidence="2 3">
    <name type="scientific">Vitrella brassicaformis (strain CCMP3155)</name>
    <dbReference type="NCBI Taxonomy" id="1169540"/>
    <lineage>
        <taxon>Eukaryota</taxon>
        <taxon>Sar</taxon>
        <taxon>Alveolata</taxon>
        <taxon>Colpodellida</taxon>
        <taxon>Vitrellaceae</taxon>
        <taxon>Vitrella</taxon>
    </lineage>
</organism>
<dbReference type="EMBL" id="CDMY01000320">
    <property type="protein sequence ID" value="CEM02170.1"/>
    <property type="molecule type" value="Genomic_DNA"/>
</dbReference>
<protein>
    <submittedName>
        <fullName evidence="2">Uncharacterized protein</fullName>
    </submittedName>
</protein>
<gene>
    <name evidence="2" type="ORF">Vbra_13479</name>
</gene>
<sequence>MSDQKSPEQAAKEVAEGAGGEDLEQLAALISDYDRAVRCDDLAGV</sequence>
<evidence type="ECO:0000256" key="1">
    <source>
        <dbReference type="SAM" id="MobiDB-lite"/>
    </source>
</evidence>
<evidence type="ECO:0000313" key="3">
    <source>
        <dbReference type="Proteomes" id="UP000041254"/>
    </source>
</evidence>
<name>A0A0G4EV79_VITBC</name>
<keyword evidence="3" id="KW-1185">Reference proteome</keyword>